<dbReference type="SMART" id="SM00151">
    <property type="entry name" value="SWIB"/>
    <property type="match status" value="1"/>
</dbReference>
<evidence type="ECO:0000259" key="1">
    <source>
        <dbReference type="PROSITE" id="PS51925"/>
    </source>
</evidence>
<name>A0A6C0BY73_9ZZZZ</name>
<reference evidence="2" key="1">
    <citation type="journal article" date="2020" name="Nature">
        <title>Giant virus diversity and host interactions through global metagenomics.</title>
        <authorList>
            <person name="Schulz F."/>
            <person name="Roux S."/>
            <person name="Paez-Espino D."/>
            <person name="Jungbluth S."/>
            <person name="Walsh D.A."/>
            <person name="Denef V.J."/>
            <person name="McMahon K.D."/>
            <person name="Konstantinidis K.T."/>
            <person name="Eloe-Fadrosh E.A."/>
            <person name="Kyrpides N.C."/>
            <person name="Woyke T."/>
        </authorList>
    </citation>
    <scope>NUCLEOTIDE SEQUENCE</scope>
    <source>
        <strain evidence="2">GVMAG-M-3300020169-51</strain>
    </source>
</reference>
<dbReference type="EMBL" id="MN739291">
    <property type="protein sequence ID" value="QHS97166.1"/>
    <property type="molecule type" value="Genomic_DNA"/>
</dbReference>
<organism evidence="2">
    <name type="scientific">viral metagenome</name>
    <dbReference type="NCBI Taxonomy" id="1070528"/>
    <lineage>
        <taxon>unclassified sequences</taxon>
        <taxon>metagenomes</taxon>
        <taxon>organismal metagenomes</taxon>
    </lineage>
</organism>
<dbReference type="InterPro" id="IPR003121">
    <property type="entry name" value="SWIB_MDM2_domain"/>
</dbReference>
<dbReference type="AlphaFoldDB" id="A0A6C0BY73"/>
<dbReference type="SUPFAM" id="SSF47592">
    <property type="entry name" value="SWIB/MDM2 domain"/>
    <property type="match status" value="1"/>
</dbReference>
<dbReference type="InterPro" id="IPR019835">
    <property type="entry name" value="SWIB_domain"/>
</dbReference>
<accession>A0A6C0BY73</accession>
<sequence>MKKEEEKNDDANEAEVFAAYDVYLMNTEPIKKKKKVVRRKKKRVAKAVDVARFRAENLKQYQKNAYNKQSTISQELANFMGIIHQGSITTLTRKEVTTYIMGYIKRNHLIDRKYGRQINPDIKLKTLLKIPVGEQLTFFNLQKYLRPHLF</sequence>
<dbReference type="Pfam" id="PF02201">
    <property type="entry name" value="SWIB"/>
    <property type="match status" value="1"/>
</dbReference>
<dbReference type="InterPro" id="IPR036885">
    <property type="entry name" value="SWIB_MDM2_dom_sf"/>
</dbReference>
<feature type="domain" description="DM2" evidence="1">
    <location>
        <begin position="65"/>
        <end position="150"/>
    </location>
</feature>
<dbReference type="Gene3D" id="1.10.245.10">
    <property type="entry name" value="SWIB/MDM2 domain"/>
    <property type="match status" value="1"/>
</dbReference>
<dbReference type="PANTHER" id="PTHR13844">
    <property type="entry name" value="SWI/SNF-RELATED MATRIX-ASSOCIATED ACTIN-DEPENDENT REGULATOR OF CHROMATIN SUBFAMILY D"/>
    <property type="match status" value="1"/>
</dbReference>
<proteinExistence type="predicted"/>
<dbReference type="CDD" id="cd10567">
    <property type="entry name" value="SWIB-MDM2_like"/>
    <property type="match status" value="1"/>
</dbReference>
<protein>
    <recommendedName>
        <fullName evidence="1">DM2 domain-containing protein</fullName>
    </recommendedName>
</protein>
<dbReference type="PROSITE" id="PS51925">
    <property type="entry name" value="SWIB_MDM2"/>
    <property type="match status" value="1"/>
</dbReference>
<evidence type="ECO:0000313" key="2">
    <source>
        <dbReference type="EMBL" id="QHS97166.1"/>
    </source>
</evidence>